<accession>A0A9D3UNK1</accession>
<comment type="caution">
    <text evidence="1">The sequence shown here is derived from an EMBL/GenBank/DDBJ whole genome shotgun (WGS) entry which is preliminary data.</text>
</comment>
<evidence type="ECO:0000313" key="2">
    <source>
        <dbReference type="Proteomes" id="UP000828251"/>
    </source>
</evidence>
<dbReference type="AlphaFoldDB" id="A0A9D3UNK1"/>
<sequence length="60" mass="6830">MEEIIITLKEISLTKALGLDAYEVLNTFKHKRTGKKSERLSLLMRLAIGDRLINGVKTCR</sequence>
<dbReference type="Proteomes" id="UP000828251">
    <property type="component" value="Unassembled WGS sequence"/>
</dbReference>
<gene>
    <name evidence="1" type="ORF">J1N35_038303</name>
</gene>
<protein>
    <submittedName>
        <fullName evidence="1">Uncharacterized protein</fullName>
    </submittedName>
</protein>
<keyword evidence="2" id="KW-1185">Reference proteome</keyword>
<name>A0A9D3UNK1_9ROSI</name>
<reference evidence="1 2" key="1">
    <citation type="journal article" date="2021" name="Plant Biotechnol. J.">
        <title>Multi-omics assisted identification of the key and species-specific regulatory components of drought-tolerant mechanisms in Gossypium stocksii.</title>
        <authorList>
            <person name="Yu D."/>
            <person name="Ke L."/>
            <person name="Zhang D."/>
            <person name="Wu Y."/>
            <person name="Sun Y."/>
            <person name="Mei J."/>
            <person name="Sun J."/>
            <person name="Sun Y."/>
        </authorList>
    </citation>
    <scope>NUCLEOTIDE SEQUENCE [LARGE SCALE GENOMIC DNA]</scope>
    <source>
        <strain evidence="2">cv. E1</strain>
        <tissue evidence="1">Leaf</tissue>
    </source>
</reference>
<evidence type="ECO:0000313" key="1">
    <source>
        <dbReference type="EMBL" id="KAH1047519.1"/>
    </source>
</evidence>
<dbReference type="EMBL" id="JAIQCV010000011">
    <property type="protein sequence ID" value="KAH1047519.1"/>
    <property type="molecule type" value="Genomic_DNA"/>
</dbReference>
<organism evidence="1 2">
    <name type="scientific">Gossypium stocksii</name>
    <dbReference type="NCBI Taxonomy" id="47602"/>
    <lineage>
        <taxon>Eukaryota</taxon>
        <taxon>Viridiplantae</taxon>
        <taxon>Streptophyta</taxon>
        <taxon>Embryophyta</taxon>
        <taxon>Tracheophyta</taxon>
        <taxon>Spermatophyta</taxon>
        <taxon>Magnoliopsida</taxon>
        <taxon>eudicotyledons</taxon>
        <taxon>Gunneridae</taxon>
        <taxon>Pentapetalae</taxon>
        <taxon>rosids</taxon>
        <taxon>malvids</taxon>
        <taxon>Malvales</taxon>
        <taxon>Malvaceae</taxon>
        <taxon>Malvoideae</taxon>
        <taxon>Gossypium</taxon>
    </lineage>
</organism>
<proteinExistence type="predicted"/>